<proteinExistence type="predicted"/>
<gene>
    <name evidence="2" type="ORF">HMPREF1315_0384</name>
</gene>
<name>A0AAV3FNL5_BIFLL</name>
<sequence length="145" mass="16973">MRPSRVDIFGFGSSNLSGQDLQQKLKNWIGYNVLDWFMRDMTTKELIIMADPNRPRHYEEEFKRQIVQLYENGKPSSQIRAEYGIPRSTLQRWVQGIRNSGSTKAADNRTPEENELIELRKRDRQLEMEVDVSEQAAPVFARKQA</sequence>
<dbReference type="InterPro" id="IPR051839">
    <property type="entry name" value="RD_transcriptional_regulator"/>
</dbReference>
<evidence type="ECO:0000313" key="2">
    <source>
        <dbReference type="EMBL" id="EIJ27463.1"/>
    </source>
</evidence>
<dbReference type="EMBL" id="AJTJ01000021">
    <property type="protein sequence ID" value="EIJ27463.1"/>
    <property type="molecule type" value="Genomic_DNA"/>
</dbReference>
<dbReference type="PANTHER" id="PTHR33215:SF13">
    <property type="entry name" value="PROTEIN DISTAL ANTENNA"/>
    <property type="match status" value="1"/>
</dbReference>
<dbReference type="Proteomes" id="UP000005929">
    <property type="component" value="Unassembled WGS sequence"/>
</dbReference>
<comment type="caution">
    <text evidence="2">The sequence shown here is derived from an EMBL/GenBank/DDBJ whole genome shotgun (WGS) entry which is preliminary data.</text>
</comment>
<dbReference type="AlphaFoldDB" id="A0AAV3FNL5"/>
<dbReference type="RefSeq" id="WP_007057678.1">
    <property type="nucleotide sequence ID" value="NZ_AJTJ01000021.1"/>
</dbReference>
<reference evidence="2 3" key="1">
    <citation type="journal article" date="2013" name="Genome Announc.">
        <title>Draft Genome Sequences of Two Pairs of Human Intestinal Bifidobacterium longum subsp. longum Strains, 44B and 1-6B and 35B and 2-2B, Consecutively Isolated from Two Children after a 5-Year Time Period.</title>
        <authorList>
            <person name="Shkoporov A.N."/>
            <person name="Efimov B.A."/>
            <person name="Khokhlova E.V."/>
            <person name="Chaplin A.V."/>
            <person name="Kafarskaya L.I."/>
            <person name="Durkin A.S."/>
            <person name="McCorrison J."/>
            <person name="Torralba M."/>
            <person name="Gillis M."/>
            <person name="Sutton G."/>
            <person name="Weibel D.B."/>
            <person name="Nelson K.E."/>
            <person name="Smeianov V.V."/>
        </authorList>
    </citation>
    <scope>NUCLEOTIDE SEQUENCE [LARGE SCALE GENOMIC DNA]</scope>
    <source>
        <strain evidence="2 3">2-2B</strain>
    </source>
</reference>
<dbReference type="PANTHER" id="PTHR33215">
    <property type="entry name" value="PROTEIN DISTAL ANTENNA"/>
    <property type="match status" value="1"/>
</dbReference>
<dbReference type="Pfam" id="PF13518">
    <property type="entry name" value="HTH_28"/>
    <property type="match status" value="1"/>
</dbReference>
<evidence type="ECO:0000313" key="3">
    <source>
        <dbReference type="Proteomes" id="UP000005929"/>
    </source>
</evidence>
<accession>A0AAV3FNL5</accession>
<feature type="domain" description="Insertion element IS150 protein InsJ-like helix-turn-helix" evidence="1">
    <location>
        <begin position="62"/>
        <end position="101"/>
    </location>
</feature>
<dbReference type="Gene3D" id="1.10.10.60">
    <property type="entry name" value="Homeodomain-like"/>
    <property type="match status" value="1"/>
</dbReference>
<protein>
    <submittedName>
        <fullName evidence="2">Transposase</fullName>
    </submittedName>
</protein>
<organism evidence="2 3">
    <name type="scientific">Bifidobacterium longum subsp. longum 2-2B</name>
    <dbReference type="NCBI Taxonomy" id="1161745"/>
    <lineage>
        <taxon>Bacteria</taxon>
        <taxon>Bacillati</taxon>
        <taxon>Actinomycetota</taxon>
        <taxon>Actinomycetes</taxon>
        <taxon>Bifidobacteriales</taxon>
        <taxon>Bifidobacteriaceae</taxon>
        <taxon>Bifidobacterium</taxon>
    </lineage>
</organism>
<dbReference type="InterPro" id="IPR009057">
    <property type="entry name" value="Homeodomain-like_sf"/>
</dbReference>
<dbReference type="SUPFAM" id="SSF46689">
    <property type="entry name" value="Homeodomain-like"/>
    <property type="match status" value="1"/>
</dbReference>
<dbReference type="InterPro" id="IPR055247">
    <property type="entry name" value="InsJ-like_HTH"/>
</dbReference>
<evidence type="ECO:0000259" key="1">
    <source>
        <dbReference type="Pfam" id="PF13518"/>
    </source>
</evidence>